<dbReference type="Proteomes" id="UP000721920">
    <property type="component" value="Unassembled WGS sequence"/>
</dbReference>
<feature type="domain" description="DUF5776" evidence="3">
    <location>
        <begin position="533"/>
        <end position="599"/>
    </location>
</feature>
<proteinExistence type="predicted"/>
<evidence type="ECO:0000313" key="4">
    <source>
        <dbReference type="EMBL" id="HJE86837.1"/>
    </source>
</evidence>
<dbReference type="Pfam" id="PF03382">
    <property type="entry name" value="DUF285"/>
    <property type="match status" value="1"/>
</dbReference>
<dbReference type="InterPro" id="IPR009459">
    <property type="entry name" value="MucBP_dom"/>
</dbReference>
<reference evidence="4" key="2">
    <citation type="submission" date="2021-09" db="EMBL/GenBank/DDBJ databases">
        <authorList>
            <person name="Gilroy R."/>
        </authorList>
    </citation>
    <scope>NUCLEOTIDE SEQUENCE</scope>
    <source>
        <strain evidence="4">CHK173-2145</strain>
    </source>
</reference>
<accession>A0A921EZ49</accession>
<dbReference type="Pfam" id="PF06458">
    <property type="entry name" value="MucBP"/>
    <property type="match status" value="1"/>
</dbReference>
<sequence>MTKKVSALLFGAVLAVGTGIVTTWGNPLPTPAYAATTTVTTASQRDGQVAAGEYGTVNWYLTANGELHLGAGTLGEENGLKVQVGRLATQIARAEGATTLEASNVQPFADQVTKVVLDGTVVAPADANSLFSQLRHVTTYEHLDRLDTSHVTNMQSMFHVPGGDGETTTIDVSHFDTSHVTDMSFMFYGQKSVEKLDVSGFNTDQVTTMVSAFYGTQNLNEVNFAQGTFKSLKGASFAFAGSAVQIVKLPRFAPPAGWGGGYMFSSATIINELTLGPDTRFDKADGSGGATGLNTPRQNMPDVFTGLWQAVGKGTVGDPLGDEYATGKEITDLYNGTSNPSAVETYVWQPVVRTTEPTTPPVTPPTTVPETAAPVTVQYLDAQGQRLADDVTLTGELGASYTAQPLTFTGYKLAKTTGTTTGSFTNQPQTVTFHYVSSLVSGGDAATVAPINAVVYATKKIGLYRTKNFSNQSRVQWYTKTKRVDRPMFVVTGFATSKNGNLRYKVRDVNHHSETVGKTGYITAKKSYVTSVYYATKQSKIKVINAQGINAYRQKSLKTKQVHYRKGQTLKVRKIVKYHKTTRFQLTNGQYVTANKKLVMAE</sequence>
<comment type="caution">
    <text evidence="4">The sequence shown here is derived from an EMBL/GenBank/DDBJ whole genome shotgun (WGS) entry which is preliminary data.</text>
</comment>
<dbReference type="Pfam" id="PF19087">
    <property type="entry name" value="DUF5776"/>
    <property type="match status" value="1"/>
</dbReference>
<dbReference type="InterPro" id="IPR011889">
    <property type="entry name" value="Liste_lipo_26"/>
</dbReference>
<evidence type="ECO:0000259" key="2">
    <source>
        <dbReference type="Pfam" id="PF06458"/>
    </source>
</evidence>
<evidence type="ECO:0000313" key="5">
    <source>
        <dbReference type="Proteomes" id="UP000721920"/>
    </source>
</evidence>
<feature type="domain" description="MucBP" evidence="2">
    <location>
        <begin position="374"/>
        <end position="435"/>
    </location>
</feature>
<dbReference type="InterPro" id="IPR044081">
    <property type="entry name" value="DUF5776"/>
</dbReference>
<dbReference type="NCBIfam" id="TIGR02167">
    <property type="entry name" value="Liste_lipo_26"/>
    <property type="match status" value="2"/>
</dbReference>
<keyword evidence="1" id="KW-0677">Repeat</keyword>
<dbReference type="EMBL" id="DYXN01000067">
    <property type="protein sequence ID" value="HJE86837.1"/>
    <property type="molecule type" value="Genomic_DNA"/>
</dbReference>
<dbReference type="AlphaFoldDB" id="A0A921EZ49"/>
<name>A0A921EZ49_9LACO</name>
<gene>
    <name evidence="4" type="ORF">K8U88_04540</name>
</gene>
<reference evidence="4" key="1">
    <citation type="journal article" date="2021" name="PeerJ">
        <title>Extensive microbial diversity within the chicken gut microbiome revealed by metagenomics and culture.</title>
        <authorList>
            <person name="Gilroy R."/>
            <person name="Ravi A."/>
            <person name="Getino M."/>
            <person name="Pursley I."/>
            <person name="Horton D.L."/>
            <person name="Alikhan N.F."/>
            <person name="Baker D."/>
            <person name="Gharbi K."/>
            <person name="Hall N."/>
            <person name="Watson M."/>
            <person name="Adriaenssens E.M."/>
            <person name="Foster-Nyarko E."/>
            <person name="Jarju S."/>
            <person name="Secka A."/>
            <person name="Antonio M."/>
            <person name="Oren A."/>
            <person name="Chaudhuri R.R."/>
            <person name="La Ragione R."/>
            <person name="Hildebrand F."/>
            <person name="Pallen M.J."/>
        </authorList>
    </citation>
    <scope>NUCLEOTIDE SEQUENCE</scope>
    <source>
        <strain evidence="4">CHK173-2145</strain>
    </source>
</reference>
<evidence type="ECO:0000259" key="3">
    <source>
        <dbReference type="Pfam" id="PF19087"/>
    </source>
</evidence>
<dbReference type="InterPro" id="IPR005046">
    <property type="entry name" value="DUF285"/>
</dbReference>
<organism evidence="4 5">
    <name type="scientific">Levilactobacillus hammesii</name>
    <dbReference type="NCBI Taxonomy" id="267633"/>
    <lineage>
        <taxon>Bacteria</taxon>
        <taxon>Bacillati</taxon>
        <taxon>Bacillota</taxon>
        <taxon>Bacilli</taxon>
        <taxon>Lactobacillales</taxon>
        <taxon>Lactobacillaceae</taxon>
        <taxon>Levilactobacillus</taxon>
    </lineage>
</organism>
<dbReference type="Gene3D" id="3.10.20.320">
    <property type="entry name" value="Putative peptidoglycan bound protein (lpxtg motif)"/>
    <property type="match status" value="1"/>
</dbReference>
<evidence type="ECO:0000256" key="1">
    <source>
        <dbReference type="ARBA" id="ARBA00022737"/>
    </source>
</evidence>
<protein>
    <submittedName>
        <fullName evidence="4">DUF5776 domain-containing protein</fullName>
    </submittedName>
</protein>